<dbReference type="PANTHER" id="PTHR12215:SF10">
    <property type="entry name" value="L-AMINOADIPATE-SEMIALDEHYDE DEHYDROGENASE-PHOSPHOPANTETHEINYL TRANSFERASE"/>
    <property type="match status" value="1"/>
</dbReference>
<proteinExistence type="inferred from homology"/>
<dbReference type="GO" id="GO:0005829">
    <property type="term" value="C:cytosol"/>
    <property type="evidence" value="ECO:0007669"/>
    <property type="project" value="TreeGrafter"/>
</dbReference>
<evidence type="ECO:0000313" key="6">
    <source>
        <dbReference type="Proteomes" id="UP000228987"/>
    </source>
</evidence>
<name>A0A2A5CAI4_9GAMM</name>
<dbReference type="InterPro" id="IPR050559">
    <property type="entry name" value="P-Pant_transferase_sf"/>
</dbReference>
<feature type="domain" description="4'-phosphopantetheinyl transferase N-terminal" evidence="4">
    <location>
        <begin position="29"/>
        <end position="111"/>
    </location>
</feature>
<dbReference type="GO" id="GO:0008897">
    <property type="term" value="F:holo-[acyl-carrier-protein] synthase activity"/>
    <property type="evidence" value="ECO:0007669"/>
    <property type="project" value="InterPro"/>
</dbReference>
<evidence type="ECO:0000259" key="4">
    <source>
        <dbReference type="Pfam" id="PF22624"/>
    </source>
</evidence>
<sequence length="257" mass="30014">MPDMQSNEIHLWLVEDQQITDQALLDEYQALLNPEEQKRFERFVFPKHKKQFLIARVLLRSVLGQYLKQPPESLIFARNAYGKPRLASFEKSLPISFNLSHTNGLSVLAVSQGNDLGVDAEYLTRKVDIMKLADRYFSKQEYSELEALDVRAFDERFFKLWTLKEAYIKACGMGLAIPLRDFSFSFSSNEIAVNFAEERDDKSELWQFWQFVYKSKFQLALAQKLKKKEPLYKIVSKQGQPLKQFSNVEMSMLMHSS</sequence>
<evidence type="ECO:0000259" key="3">
    <source>
        <dbReference type="Pfam" id="PF01648"/>
    </source>
</evidence>
<organism evidence="5 6">
    <name type="scientific">SAR86 cluster bacterium</name>
    <dbReference type="NCBI Taxonomy" id="2030880"/>
    <lineage>
        <taxon>Bacteria</taxon>
        <taxon>Pseudomonadati</taxon>
        <taxon>Pseudomonadota</taxon>
        <taxon>Gammaproteobacteria</taxon>
        <taxon>SAR86 cluster</taxon>
    </lineage>
</organism>
<protein>
    <submittedName>
        <fullName evidence="5">Uncharacterized protein</fullName>
    </submittedName>
</protein>
<gene>
    <name evidence="5" type="ORF">COA71_09705</name>
</gene>
<dbReference type="AlphaFoldDB" id="A0A2A5CAI4"/>
<dbReference type="Pfam" id="PF22624">
    <property type="entry name" value="AASDHPPT_N"/>
    <property type="match status" value="1"/>
</dbReference>
<reference evidence="6" key="1">
    <citation type="submission" date="2017-08" db="EMBL/GenBank/DDBJ databases">
        <title>A dynamic microbial community with high functional redundancy inhabits the cold, oxic subseafloor aquifer.</title>
        <authorList>
            <person name="Tully B.J."/>
            <person name="Wheat C.G."/>
            <person name="Glazer B.T."/>
            <person name="Huber J.A."/>
        </authorList>
    </citation>
    <scope>NUCLEOTIDE SEQUENCE [LARGE SCALE GENOMIC DNA]</scope>
</reference>
<dbReference type="InterPro" id="IPR037143">
    <property type="entry name" value="4-PPantetheinyl_Trfase_dom_sf"/>
</dbReference>
<accession>A0A2A5CAI4</accession>
<evidence type="ECO:0000313" key="5">
    <source>
        <dbReference type="EMBL" id="PCJ40869.1"/>
    </source>
</evidence>
<keyword evidence="2" id="KW-0808">Transferase</keyword>
<dbReference type="GO" id="GO:0019878">
    <property type="term" value="P:lysine biosynthetic process via aminoadipic acid"/>
    <property type="evidence" value="ECO:0007669"/>
    <property type="project" value="TreeGrafter"/>
</dbReference>
<dbReference type="GO" id="GO:0000287">
    <property type="term" value="F:magnesium ion binding"/>
    <property type="evidence" value="ECO:0007669"/>
    <property type="project" value="InterPro"/>
</dbReference>
<comment type="similarity">
    <text evidence="1">Belongs to the P-Pant transferase superfamily. Gsp/Sfp/HetI/AcpT family.</text>
</comment>
<comment type="caution">
    <text evidence="5">The sequence shown here is derived from an EMBL/GenBank/DDBJ whole genome shotgun (WGS) entry which is preliminary data.</text>
</comment>
<feature type="domain" description="4'-phosphopantetheinyl transferase" evidence="3">
    <location>
        <begin position="116"/>
        <end position="221"/>
    </location>
</feature>
<dbReference type="InterPro" id="IPR055066">
    <property type="entry name" value="AASDHPPT_N"/>
</dbReference>
<evidence type="ECO:0000256" key="1">
    <source>
        <dbReference type="ARBA" id="ARBA00010990"/>
    </source>
</evidence>
<dbReference type="SUPFAM" id="SSF56214">
    <property type="entry name" value="4'-phosphopantetheinyl transferase"/>
    <property type="match status" value="2"/>
</dbReference>
<dbReference type="InterPro" id="IPR008278">
    <property type="entry name" value="4-PPantetheinyl_Trfase_dom"/>
</dbReference>
<dbReference type="Proteomes" id="UP000228987">
    <property type="component" value="Unassembled WGS sequence"/>
</dbReference>
<evidence type="ECO:0000256" key="2">
    <source>
        <dbReference type="ARBA" id="ARBA00022679"/>
    </source>
</evidence>
<dbReference type="Gene3D" id="3.90.470.20">
    <property type="entry name" value="4'-phosphopantetheinyl transferase domain"/>
    <property type="match status" value="2"/>
</dbReference>
<dbReference type="PANTHER" id="PTHR12215">
    <property type="entry name" value="PHOSPHOPANTETHEINE TRANSFERASE"/>
    <property type="match status" value="1"/>
</dbReference>
<dbReference type="Pfam" id="PF01648">
    <property type="entry name" value="ACPS"/>
    <property type="match status" value="1"/>
</dbReference>
<dbReference type="EMBL" id="NVWI01000007">
    <property type="protein sequence ID" value="PCJ40869.1"/>
    <property type="molecule type" value="Genomic_DNA"/>
</dbReference>